<dbReference type="Proteomes" id="UP000657574">
    <property type="component" value="Unassembled WGS sequence"/>
</dbReference>
<keyword evidence="3" id="KW-1185">Reference proteome</keyword>
<protein>
    <submittedName>
        <fullName evidence="2">Uncharacterized protein</fullName>
    </submittedName>
</protein>
<evidence type="ECO:0000313" key="3">
    <source>
        <dbReference type="Proteomes" id="UP000657574"/>
    </source>
</evidence>
<evidence type="ECO:0000313" key="2">
    <source>
        <dbReference type="EMBL" id="GGJ68895.1"/>
    </source>
</evidence>
<dbReference type="AlphaFoldDB" id="A0A917PAN7"/>
<reference evidence="2" key="1">
    <citation type="journal article" date="2014" name="Int. J. Syst. Evol. Microbiol.">
        <title>Complete genome sequence of Corynebacterium casei LMG S-19264T (=DSM 44701T), isolated from a smear-ripened cheese.</title>
        <authorList>
            <consortium name="US DOE Joint Genome Institute (JGI-PGF)"/>
            <person name="Walter F."/>
            <person name="Albersmeier A."/>
            <person name="Kalinowski J."/>
            <person name="Ruckert C."/>
        </authorList>
    </citation>
    <scope>NUCLEOTIDE SEQUENCE</scope>
    <source>
        <strain evidence="2">JCM 3086</strain>
    </source>
</reference>
<reference evidence="2" key="2">
    <citation type="submission" date="2020-09" db="EMBL/GenBank/DDBJ databases">
        <authorList>
            <person name="Sun Q."/>
            <person name="Ohkuma M."/>
        </authorList>
    </citation>
    <scope>NUCLEOTIDE SEQUENCE</scope>
    <source>
        <strain evidence="2">JCM 3086</strain>
    </source>
</reference>
<name>A0A917PAN7_9ACTN</name>
<comment type="caution">
    <text evidence="2">The sequence shown here is derived from an EMBL/GenBank/DDBJ whole genome shotgun (WGS) entry which is preliminary data.</text>
</comment>
<evidence type="ECO:0000256" key="1">
    <source>
        <dbReference type="SAM" id="MobiDB-lite"/>
    </source>
</evidence>
<feature type="region of interest" description="Disordered" evidence="1">
    <location>
        <begin position="1"/>
        <end position="27"/>
    </location>
</feature>
<dbReference type="Gene3D" id="3.40.50.720">
    <property type="entry name" value="NAD(P)-binding Rossmann-like Domain"/>
    <property type="match status" value="1"/>
</dbReference>
<gene>
    <name evidence="2" type="ORF">GCM10010121_094510</name>
</gene>
<organism evidence="2 3">
    <name type="scientific">Streptomyces brasiliensis</name>
    <dbReference type="NCBI Taxonomy" id="1954"/>
    <lineage>
        <taxon>Bacteria</taxon>
        <taxon>Bacillati</taxon>
        <taxon>Actinomycetota</taxon>
        <taxon>Actinomycetes</taxon>
        <taxon>Kitasatosporales</taxon>
        <taxon>Streptomycetaceae</taxon>
        <taxon>Streptomyces</taxon>
    </lineage>
</organism>
<sequence length="85" mass="9200">MKQVGDYAESAGRIHDWAQQTDHAQPGDPVKAAAIVEIAQAESPPLRLRLAADSVTRVEAELAVVTEELADRRRLVLSTGHEVTS</sequence>
<proteinExistence type="predicted"/>
<dbReference type="EMBL" id="BMQA01000108">
    <property type="protein sequence ID" value="GGJ68895.1"/>
    <property type="molecule type" value="Genomic_DNA"/>
</dbReference>
<accession>A0A917PAN7</accession>